<keyword evidence="2" id="KW-1185">Reference proteome</keyword>
<organism evidence="1 2">
    <name type="scientific">Streptomyces gamaensis</name>
    <dbReference type="NCBI Taxonomy" id="1763542"/>
    <lineage>
        <taxon>Bacteria</taxon>
        <taxon>Bacillati</taxon>
        <taxon>Actinomycetota</taxon>
        <taxon>Actinomycetes</taxon>
        <taxon>Kitasatosporales</taxon>
        <taxon>Streptomycetaceae</taxon>
        <taxon>Streptomyces</taxon>
    </lineage>
</organism>
<sequence length="117" mass="12910">MQSNPIRHRPPRAAEAVRTVRIARELRVLSPEAATVLLTPVRTDRDGFPCAATVVALLDEVGHPVGITAASARIVRDVLRRDFSRANWSRPHRYEVRTGHLVQRGAPQLPPALGGNR</sequence>
<name>A0ABW0YYP0_9ACTN</name>
<dbReference type="RefSeq" id="WP_390315452.1">
    <property type="nucleotide sequence ID" value="NZ_JBHSPB010000004.1"/>
</dbReference>
<proteinExistence type="predicted"/>
<dbReference type="Proteomes" id="UP001596083">
    <property type="component" value="Unassembled WGS sequence"/>
</dbReference>
<dbReference type="EMBL" id="JBHSPB010000004">
    <property type="protein sequence ID" value="MFC5720349.1"/>
    <property type="molecule type" value="Genomic_DNA"/>
</dbReference>
<evidence type="ECO:0000313" key="2">
    <source>
        <dbReference type="Proteomes" id="UP001596083"/>
    </source>
</evidence>
<comment type="caution">
    <text evidence="1">The sequence shown here is derived from an EMBL/GenBank/DDBJ whole genome shotgun (WGS) entry which is preliminary data.</text>
</comment>
<accession>A0ABW0YYP0</accession>
<reference evidence="2" key="1">
    <citation type="journal article" date="2019" name="Int. J. Syst. Evol. Microbiol.">
        <title>The Global Catalogue of Microorganisms (GCM) 10K type strain sequencing project: providing services to taxonomists for standard genome sequencing and annotation.</title>
        <authorList>
            <consortium name="The Broad Institute Genomics Platform"/>
            <consortium name="The Broad Institute Genome Sequencing Center for Infectious Disease"/>
            <person name="Wu L."/>
            <person name="Ma J."/>
        </authorList>
    </citation>
    <scope>NUCLEOTIDE SEQUENCE [LARGE SCALE GENOMIC DNA]</scope>
    <source>
        <strain evidence="2">CGMCC 4.7304</strain>
    </source>
</reference>
<evidence type="ECO:0000313" key="1">
    <source>
        <dbReference type="EMBL" id="MFC5720349.1"/>
    </source>
</evidence>
<gene>
    <name evidence="1" type="ORF">ACFP1Z_09265</name>
</gene>
<protein>
    <submittedName>
        <fullName evidence="1">Uncharacterized protein</fullName>
    </submittedName>
</protein>